<dbReference type="EMBL" id="GBXM01035739">
    <property type="protein sequence ID" value="JAH72838.1"/>
    <property type="molecule type" value="Transcribed_RNA"/>
</dbReference>
<evidence type="ECO:0000313" key="1">
    <source>
        <dbReference type="EMBL" id="JAH72838.1"/>
    </source>
</evidence>
<organism evidence="1">
    <name type="scientific">Anguilla anguilla</name>
    <name type="common">European freshwater eel</name>
    <name type="synonym">Muraena anguilla</name>
    <dbReference type="NCBI Taxonomy" id="7936"/>
    <lineage>
        <taxon>Eukaryota</taxon>
        <taxon>Metazoa</taxon>
        <taxon>Chordata</taxon>
        <taxon>Craniata</taxon>
        <taxon>Vertebrata</taxon>
        <taxon>Euteleostomi</taxon>
        <taxon>Actinopterygii</taxon>
        <taxon>Neopterygii</taxon>
        <taxon>Teleostei</taxon>
        <taxon>Anguilliformes</taxon>
        <taxon>Anguillidae</taxon>
        <taxon>Anguilla</taxon>
    </lineage>
</organism>
<dbReference type="AlphaFoldDB" id="A0A0E9V6I8"/>
<reference evidence="1" key="1">
    <citation type="submission" date="2014-11" db="EMBL/GenBank/DDBJ databases">
        <authorList>
            <person name="Amaro Gonzalez C."/>
        </authorList>
    </citation>
    <scope>NUCLEOTIDE SEQUENCE</scope>
</reference>
<accession>A0A0E9V6I8</accession>
<protein>
    <submittedName>
        <fullName evidence="1">Uncharacterized protein</fullName>
    </submittedName>
</protein>
<name>A0A0E9V6I8_ANGAN</name>
<sequence length="25" mass="2874">MSPFIAHRNYIEISSGVKCLSINYM</sequence>
<proteinExistence type="predicted"/>
<reference evidence="1" key="2">
    <citation type="journal article" date="2015" name="Fish Shellfish Immunol.">
        <title>Early steps in the European eel (Anguilla anguilla)-Vibrio vulnificus interaction in the gills: Role of the RtxA13 toxin.</title>
        <authorList>
            <person name="Callol A."/>
            <person name="Pajuelo D."/>
            <person name="Ebbesson L."/>
            <person name="Teles M."/>
            <person name="MacKenzie S."/>
            <person name="Amaro C."/>
        </authorList>
    </citation>
    <scope>NUCLEOTIDE SEQUENCE</scope>
</reference>